<reference evidence="2 3" key="1">
    <citation type="submission" date="2018-05" db="EMBL/GenBank/DDBJ databases">
        <title>Whole genome sequencing for identification of molecular markers to develop diagnostic detection tools for the regulated plant pathogen Lachnellula willkommii.</title>
        <authorList>
            <person name="Giroux E."/>
            <person name="Bilodeau G."/>
        </authorList>
    </citation>
    <scope>NUCLEOTIDE SEQUENCE [LARGE SCALE GENOMIC DNA]</scope>
    <source>
        <strain evidence="2 3">CBS 625.97</strain>
    </source>
</reference>
<dbReference type="EMBL" id="QGMG01000318">
    <property type="protein sequence ID" value="TVY54651.1"/>
    <property type="molecule type" value="Genomic_DNA"/>
</dbReference>
<dbReference type="PANTHER" id="PTHR21310">
    <property type="entry name" value="AMINOGLYCOSIDE PHOSPHOTRANSFERASE-RELATED-RELATED"/>
    <property type="match status" value="1"/>
</dbReference>
<dbReference type="Pfam" id="PF01636">
    <property type="entry name" value="APH"/>
    <property type="match status" value="1"/>
</dbReference>
<gene>
    <name evidence="2" type="ORF">LCER1_G004726</name>
</gene>
<accession>A0A7D8USU0</accession>
<dbReference type="InterPro" id="IPR011009">
    <property type="entry name" value="Kinase-like_dom_sf"/>
</dbReference>
<organism evidence="2 3">
    <name type="scientific">Lachnellula cervina</name>
    <dbReference type="NCBI Taxonomy" id="1316786"/>
    <lineage>
        <taxon>Eukaryota</taxon>
        <taxon>Fungi</taxon>
        <taxon>Dikarya</taxon>
        <taxon>Ascomycota</taxon>
        <taxon>Pezizomycotina</taxon>
        <taxon>Leotiomycetes</taxon>
        <taxon>Helotiales</taxon>
        <taxon>Lachnaceae</taxon>
        <taxon>Lachnellula</taxon>
    </lineage>
</organism>
<evidence type="ECO:0000313" key="3">
    <source>
        <dbReference type="Proteomes" id="UP000481288"/>
    </source>
</evidence>
<keyword evidence="3" id="KW-1185">Reference proteome</keyword>
<sequence>MLPDDWAWPKMPDGSDFDGKHLLTLLRSGNSPFQLWDVNLLIREVEESLGTLVTDIPTVYEGSNNYGFHLKLSNRPDIIARLGRSDVNMPGWDGFPMARQVPEVKFEAIVYDLLRSEPDIMTSRLLHHRVTVQHVGPKLEVPQDIAGRRLFLFERTEGEKNLWSDLSSEQQANLLAQSARMRASLFNFNLPVDIPTSWLLERLFEHKPESFPVPVAPTREFCIALFTSKIEATIKNIGDMIGWESDDSIVGPIAAAAKQSLLRLIPKIMPAGGDQTSLYRFVLEHGDFGIHNMSIAMNADSQPIITSLFDWETACIAPAILSDPLMAVIVDLTTDDESSPSPSITRVPKDTTSDERELYMTWSRQYFKVLFDQVPDYERAIQAGKDARHLWFALQEWRGEDSEGYFGDLGQWAEKRMKELGVDDGN</sequence>
<comment type="caution">
    <text evidence="2">The sequence shown here is derived from an EMBL/GenBank/DDBJ whole genome shotgun (WGS) entry which is preliminary data.</text>
</comment>
<dbReference type="Proteomes" id="UP000481288">
    <property type="component" value="Unassembled WGS sequence"/>
</dbReference>
<dbReference type="PANTHER" id="PTHR21310:SF15">
    <property type="entry name" value="AMINOGLYCOSIDE PHOSPHOTRANSFERASE DOMAIN-CONTAINING PROTEIN"/>
    <property type="match status" value="1"/>
</dbReference>
<dbReference type="OrthoDB" id="3554464at2759"/>
<dbReference type="AlphaFoldDB" id="A0A7D8USU0"/>
<proteinExistence type="predicted"/>
<name>A0A7D8USU0_9HELO</name>
<protein>
    <recommendedName>
        <fullName evidence="1">Aminoglycoside phosphotransferase domain-containing protein</fullName>
    </recommendedName>
</protein>
<evidence type="ECO:0000259" key="1">
    <source>
        <dbReference type="Pfam" id="PF01636"/>
    </source>
</evidence>
<evidence type="ECO:0000313" key="2">
    <source>
        <dbReference type="EMBL" id="TVY54651.1"/>
    </source>
</evidence>
<dbReference type="InterPro" id="IPR002575">
    <property type="entry name" value="Aminoglycoside_PTrfase"/>
</dbReference>
<dbReference type="SUPFAM" id="SSF56112">
    <property type="entry name" value="Protein kinase-like (PK-like)"/>
    <property type="match status" value="1"/>
</dbReference>
<feature type="domain" description="Aminoglycoside phosphotransferase" evidence="1">
    <location>
        <begin position="65"/>
        <end position="320"/>
    </location>
</feature>
<dbReference type="InterPro" id="IPR051678">
    <property type="entry name" value="AGP_Transferase"/>
</dbReference>